<dbReference type="RefSeq" id="WP_058481457.1">
    <property type="nucleotide sequence ID" value="NZ_CAAAIQ010000012.1"/>
</dbReference>
<dbReference type="STRING" id="66969.Lwal_2839"/>
<evidence type="ECO:0000256" key="1">
    <source>
        <dbReference type="SAM" id="SignalP"/>
    </source>
</evidence>
<evidence type="ECO:0000313" key="3">
    <source>
        <dbReference type="Proteomes" id="UP000054729"/>
    </source>
</evidence>
<gene>
    <name evidence="2" type="ORF">Lwal_2839</name>
</gene>
<dbReference type="SUPFAM" id="SSF56925">
    <property type="entry name" value="OMPA-like"/>
    <property type="match status" value="1"/>
</dbReference>
<dbReference type="InterPro" id="IPR011250">
    <property type="entry name" value="OMP/PagP_B-barrel"/>
</dbReference>
<accession>A0A0W1A0A6</accession>
<organism evidence="2 3">
    <name type="scientific">Legionella waltersii</name>
    <dbReference type="NCBI Taxonomy" id="66969"/>
    <lineage>
        <taxon>Bacteria</taxon>
        <taxon>Pseudomonadati</taxon>
        <taxon>Pseudomonadota</taxon>
        <taxon>Gammaproteobacteria</taxon>
        <taxon>Legionellales</taxon>
        <taxon>Legionellaceae</taxon>
        <taxon>Legionella</taxon>
    </lineage>
</organism>
<proteinExistence type="predicted"/>
<dbReference type="EMBL" id="LNZB01000060">
    <property type="protein sequence ID" value="KTD74798.1"/>
    <property type="molecule type" value="Genomic_DNA"/>
</dbReference>
<reference evidence="2 3" key="1">
    <citation type="submission" date="2015-11" db="EMBL/GenBank/DDBJ databases">
        <title>Genomic analysis of 38 Legionella species identifies large and diverse effector repertoires.</title>
        <authorList>
            <person name="Burstein D."/>
            <person name="Amaro F."/>
            <person name="Zusman T."/>
            <person name="Lifshitz Z."/>
            <person name="Cohen O."/>
            <person name="Gilbert J.A."/>
            <person name="Pupko T."/>
            <person name="Shuman H.A."/>
            <person name="Segal G."/>
        </authorList>
    </citation>
    <scope>NUCLEOTIDE SEQUENCE [LARGE SCALE GENOMIC DNA]</scope>
    <source>
        <strain evidence="2 3">ATCC 51914</strain>
    </source>
</reference>
<feature type="chain" id="PRO_5006919249" description="Outer membrane protein beta-barrel domain-containing protein" evidence="1">
    <location>
        <begin position="22"/>
        <end position="245"/>
    </location>
</feature>
<dbReference type="Proteomes" id="UP000054729">
    <property type="component" value="Unassembled WGS sequence"/>
</dbReference>
<keyword evidence="3" id="KW-1185">Reference proteome</keyword>
<evidence type="ECO:0008006" key="4">
    <source>
        <dbReference type="Google" id="ProtNLM"/>
    </source>
</evidence>
<dbReference type="AlphaFoldDB" id="A0A0W1A0A6"/>
<feature type="signal peptide" evidence="1">
    <location>
        <begin position="1"/>
        <end position="21"/>
    </location>
</feature>
<name>A0A0W1A0A6_9GAMM</name>
<dbReference type="Gene3D" id="2.40.160.20">
    <property type="match status" value="1"/>
</dbReference>
<protein>
    <recommendedName>
        <fullName evidence="4">Outer membrane protein beta-barrel domain-containing protein</fullName>
    </recommendedName>
</protein>
<sequence>MKKFIKLGLVSSFILSNSTFAFNEPHGFYFGLLGEVSHGPSEQNIHIPYYGINHDAQVKFSYISGGGGAALGYKYSHYRGEVQVLYNSISTGPVKLPGCTIENMDVATPTGNCPSELVTKGVGFKGTSTAVYGLFNVYFDIFGNENPSDIFPYLGVGAGVVSISNSNEFIATLTTNETSRSINNTLTSSAAQGILGVGYLIDDYTWLDLDLRYITTKALPEFDNKRYSLYTINFGVNGSFDRATS</sequence>
<keyword evidence="1" id="KW-0732">Signal</keyword>
<evidence type="ECO:0000313" key="2">
    <source>
        <dbReference type="EMBL" id="KTD74798.1"/>
    </source>
</evidence>
<dbReference type="PATRIC" id="fig|66969.6.peg.3078"/>
<dbReference type="OrthoDB" id="5647185at2"/>
<comment type="caution">
    <text evidence="2">The sequence shown here is derived from an EMBL/GenBank/DDBJ whole genome shotgun (WGS) entry which is preliminary data.</text>
</comment>